<reference evidence="1" key="1">
    <citation type="submission" date="2018-08" db="EMBL/GenBank/DDBJ databases">
        <title>Draft genome sequence of azole-resistant Aspergillus thermomutatus (Neosartorya pseudofischeri) strain HMR AF 39, isolated from a human nasal aspirate.</title>
        <authorList>
            <person name="Parent-Michaud M."/>
            <person name="Dufresne P.J."/>
            <person name="Fournier E."/>
            <person name="Martineau C."/>
            <person name="Moreira S."/>
            <person name="Perkins V."/>
            <person name="De Repentigny L."/>
            <person name="Dufresne S.F."/>
        </authorList>
    </citation>
    <scope>NUCLEOTIDE SEQUENCE [LARGE SCALE GENOMIC DNA]</scope>
    <source>
        <strain evidence="1">HMR AF 39</strain>
    </source>
</reference>
<dbReference type="AlphaFoldDB" id="A0A397GZ10"/>
<name>A0A397GZ10_ASPTH</name>
<dbReference type="PANTHER" id="PTHR21310:SF37">
    <property type="entry name" value="AMINOGLYCOSIDE PHOSPHOTRANSFERASE DOMAIN-CONTAINING PROTEIN"/>
    <property type="match status" value="1"/>
</dbReference>
<dbReference type="PANTHER" id="PTHR21310">
    <property type="entry name" value="AMINOGLYCOSIDE PHOSPHOTRANSFERASE-RELATED-RELATED"/>
    <property type="match status" value="1"/>
</dbReference>
<keyword evidence="2" id="KW-1185">Reference proteome</keyword>
<proteinExistence type="predicted"/>
<dbReference type="SUPFAM" id="SSF56112">
    <property type="entry name" value="Protein kinase-like (PK-like)"/>
    <property type="match status" value="1"/>
</dbReference>
<comment type="caution">
    <text evidence="1">The sequence shown here is derived from an EMBL/GenBank/DDBJ whole genome shotgun (WGS) entry which is preliminary data.</text>
</comment>
<protein>
    <recommendedName>
        <fullName evidence="3">Aminoglycoside phosphotransferase domain-containing protein</fullName>
    </recommendedName>
</protein>
<dbReference type="VEuPathDB" id="FungiDB:CDV56_104109"/>
<dbReference type="InterPro" id="IPR051678">
    <property type="entry name" value="AGP_Transferase"/>
</dbReference>
<dbReference type="EMBL" id="NKHU02000105">
    <property type="protein sequence ID" value="RHZ54878.1"/>
    <property type="molecule type" value="Genomic_DNA"/>
</dbReference>
<accession>A0A397GZ10</accession>
<gene>
    <name evidence="1" type="ORF">CDV56_104109</name>
</gene>
<sequence length="440" mass="50352">MDTNALIDLVHEVQGQLRVDKVNETHRTGRLCQWVSSLHPDKLPCQLDGTFHHGAFNAGMKMVFSDSTAWMVRFPRIGKVCDDYTDEKVAMEVTALSLIRNRTNIPVPRVQADLLLDPNAERPSRVMREDVSDRDIEVIYRQLANFLLQLFNLDSDRIGSLPSPQIEAKSPTPPRPLTFKAHSILQNGGVDTFGDRAKGFATTAEYFQYVAGQDWEQLVHQPNSTVGPYDAKNKYLVFKVLKSLIPDLVHAKYDRCKFKLICDDLGLANLIVRGREDFTVVGVVDLEWSYIGPAQLFGSAPWWLLQDRPVNSTWDYKGDKPPQIAARYFKCLAIFICILEEEEAKMPGHEERELSNLMKWSQASGVMWLHILLSSGFNDHRSFPFTQLRQHVGATEWARREKEFENAKELEAFASRKVSELDKYDEALEKMEENKALNRH</sequence>
<organism evidence="1 2">
    <name type="scientific">Aspergillus thermomutatus</name>
    <name type="common">Neosartorya pseudofischeri</name>
    <dbReference type="NCBI Taxonomy" id="41047"/>
    <lineage>
        <taxon>Eukaryota</taxon>
        <taxon>Fungi</taxon>
        <taxon>Dikarya</taxon>
        <taxon>Ascomycota</taxon>
        <taxon>Pezizomycotina</taxon>
        <taxon>Eurotiomycetes</taxon>
        <taxon>Eurotiomycetidae</taxon>
        <taxon>Eurotiales</taxon>
        <taxon>Aspergillaceae</taxon>
        <taxon>Aspergillus</taxon>
        <taxon>Aspergillus subgen. Fumigati</taxon>
    </lineage>
</organism>
<dbReference type="Proteomes" id="UP000215305">
    <property type="component" value="Unassembled WGS sequence"/>
</dbReference>
<dbReference type="RefSeq" id="XP_026614144.1">
    <property type="nucleotide sequence ID" value="XM_026757728.1"/>
</dbReference>
<evidence type="ECO:0000313" key="2">
    <source>
        <dbReference type="Proteomes" id="UP000215305"/>
    </source>
</evidence>
<dbReference type="GeneID" id="38126083"/>
<evidence type="ECO:0000313" key="1">
    <source>
        <dbReference type="EMBL" id="RHZ54878.1"/>
    </source>
</evidence>
<evidence type="ECO:0008006" key="3">
    <source>
        <dbReference type="Google" id="ProtNLM"/>
    </source>
</evidence>
<dbReference type="InterPro" id="IPR011009">
    <property type="entry name" value="Kinase-like_dom_sf"/>
</dbReference>
<dbReference type="OrthoDB" id="5412996at2759"/>